<sequence>MEFESEAITVAHSAESFVFALQQVEELPLSQDERRRRSNEMKQGEMNSFAYLLITDFIKKRTSESKAKHFHNNYHRLNRHFIHSVGLSVD</sequence>
<name>A0A1J1HYE1_9DIPT</name>
<organism evidence="1 2">
    <name type="scientific">Clunio marinus</name>
    <dbReference type="NCBI Taxonomy" id="568069"/>
    <lineage>
        <taxon>Eukaryota</taxon>
        <taxon>Metazoa</taxon>
        <taxon>Ecdysozoa</taxon>
        <taxon>Arthropoda</taxon>
        <taxon>Hexapoda</taxon>
        <taxon>Insecta</taxon>
        <taxon>Pterygota</taxon>
        <taxon>Neoptera</taxon>
        <taxon>Endopterygota</taxon>
        <taxon>Diptera</taxon>
        <taxon>Nematocera</taxon>
        <taxon>Chironomoidea</taxon>
        <taxon>Chironomidae</taxon>
        <taxon>Clunio</taxon>
    </lineage>
</organism>
<keyword evidence="2" id="KW-1185">Reference proteome</keyword>
<dbReference type="Proteomes" id="UP000183832">
    <property type="component" value="Unassembled WGS sequence"/>
</dbReference>
<reference evidence="1 2" key="1">
    <citation type="submission" date="2015-04" db="EMBL/GenBank/DDBJ databases">
        <authorList>
            <person name="Syromyatnikov M.Y."/>
            <person name="Popov V.N."/>
        </authorList>
    </citation>
    <scope>NUCLEOTIDE SEQUENCE [LARGE SCALE GENOMIC DNA]</scope>
</reference>
<evidence type="ECO:0000313" key="2">
    <source>
        <dbReference type="Proteomes" id="UP000183832"/>
    </source>
</evidence>
<accession>A0A1J1HYE1</accession>
<protein>
    <submittedName>
        <fullName evidence="1">CLUMA_CG006139, isoform A</fullName>
    </submittedName>
</protein>
<dbReference type="EMBL" id="CVRI01000031">
    <property type="protein sequence ID" value="CRK92570.1"/>
    <property type="molecule type" value="Genomic_DNA"/>
</dbReference>
<dbReference type="AlphaFoldDB" id="A0A1J1HYE1"/>
<proteinExistence type="predicted"/>
<evidence type="ECO:0000313" key="1">
    <source>
        <dbReference type="EMBL" id="CRK92570.1"/>
    </source>
</evidence>
<gene>
    <name evidence="1" type="ORF">CLUMA_CG006139</name>
</gene>